<evidence type="ECO:0000313" key="6">
    <source>
        <dbReference type="Proteomes" id="UP000316079"/>
    </source>
</evidence>
<sequence length="239" mass="27636">MHTSMSKLIKMSQPIYANVYRSEKHTNKTQKGSDCEKRRWTRVARGCLGLLCFHLLIGVIALSAILIISQTDCKQAKDQLANITTLTEERNQLLRTITERSSQINELLKSDGWIYFQSSLYYMWNETKTWEASSRSCKESGADLIIINSEQEQDFLMNITRNEEFWIGLNDSEVEGTWKWVNGDTTTTMFWATNEPNGGHNENCAVTHINRHPDLIGWLDVSCNDQYKWICEKKLLTMP</sequence>
<evidence type="ECO:0000259" key="4">
    <source>
        <dbReference type="PROSITE" id="PS50041"/>
    </source>
</evidence>
<organism evidence="5 6">
    <name type="scientific">Danionella cerebrum</name>
    <dbReference type="NCBI Taxonomy" id="2873325"/>
    <lineage>
        <taxon>Eukaryota</taxon>
        <taxon>Metazoa</taxon>
        <taxon>Chordata</taxon>
        <taxon>Craniata</taxon>
        <taxon>Vertebrata</taxon>
        <taxon>Euteleostomi</taxon>
        <taxon>Actinopterygii</taxon>
        <taxon>Neopterygii</taxon>
        <taxon>Teleostei</taxon>
        <taxon>Ostariophysi</taxon>
        <taxon>Cypriniformes</taxon>
        <taxon>Danionidae</taxon>
        <taxon>Danioninae</taxon>
        <taxon>Danionella</taxon>
    </lineage>
</organism>
<dbReference type="EMBL" id="SRMA01025659">
    <property type="protein sequence ID" value="TRY92197.1"/>
    <property type="molecule type" value="Genomic_DNA"/>
</dbReference>
<dbReference type="GO" id="GO:0030246">
    <property type="term" value="F:carbohydrate binding"/>
    <property type="evidence" value="ECO:0007669"/>
    <property type="project" value="UniProtKB-KW"/>
</dbReference>
<dbReference type="SUPFAM" id="SSF56436">
    <property type="entry name" value="C-type lectin-like"/>
    <property type="match status" value="1"/>
</dbReference>
<dbReference type="CDD" id="cd03590">
    <property type="entry name" value="CLECT_DC-SIGN_like"/>
    <property type="match status" value="1"/>
</dbReference>
<evidence type="ECO:0000256" key="1">
    <source>
        <dbReference type="ARBA" id="ARBA00022734"/>
    </source>
</evidence>
<evidence type="ECO:0000313" key="5">
    <source>
        <dbReference type="EMBL" id="TRY92197.1"/>
    </source>
</evidence>
<dbReference type="Gene3D" id="3.10.100.10">
    <property type="entry name" value="Mannose-Binding Protein A, subunit A"/>
    <property type="match status" value="1"/>
</dbReference>
<protein>
    <recommendedName>
        <fullName evidence="4">C-type lectin domain-containing protein</fullName>
    </recommendedName>
</protein>
<name>A0A553QQJ6_9TELE</name>
<keyword evidence="1" id="KW-0430">Lectin</keyword>
<dbReference type="STRING" id="623744.A0A553QQJ6"/>
<comment type="caution">
    <text evidence="5">The sequence shown here is derived from an EMBL/GenBank/DDBJ whole genome shotgun (WGS) entry which is preliminary data.</text>
</comment>
<dbReference type="InterPro" id="IPR050111">
    <property type="entry name" value="C-type_lectin/snaclec_domain"/>
</dbReference>
<dbReference type="PANTHER" id="PTHR22803">
    <property type="entry name" value="MANNOSE, PHOSPHOLIPASE, LECTIN RECEPTOR RELATED"/>
    <property type="match status" value="1"/>
</dbReference>
<dbReference type="PROSITE" id="PS00615">
    <property type="entry name" value="C_TYPE_LECTIN_1"/>
    <property type="match status" value="1"/>
</dbReference>
<reference evidence="5 6" key="1">
    <citation type="journal article" date="2019" name="Sci. Data">
        <title>Hybrid genome assembly and annotation of Danionella translucida.</title>
        <authorList>
            <person name="Kadobianskyi M."/>
            <person name="Schulze L."/>
            <person name="Schuelke M."/>
            <person name="Judkewitz B."/>
        </authorList>
    </citation>
    <scope>NUCLEOTIDE SEQUENCE [LARGE SCALE GENOMIC DNA]</scope>
    <source>
        <strain evidence="5 6">Bolton</strain>
    </source>
</reference>
<dbReference type="AlphaFoldDB" id="A0A553QQJ6"/>
<dbReference type="Proteomes" id="UP000316079">
    <property type="component" value="Unassembled WGS sequence"/>
</dbReference>
<dbReference type="SMART" id="SM00034">
    <property type="entry name" value="CLECT"/>
    <property type="match status" value="1"/>
</dbReference>
<evidence type="ECO:0000256" key="3">
    <source>
        <dbReference type="SAM" id="Phobius"/>
    </source>
</evidence>
<keyword evidence="2" id="KW-1015">Disulfide bond</keyword>
<keyword evidence="3" id="KW-0812">Transmembrane</keyword>
<dbReference type="OrthoDB" id="6337382at2759"/>
<dbReference type="Pfam" id="PF00059">
    <property type="entry name" value="Lectin_C"/>
    <property type="match status" value="1"/>
</dbReference>
<dbReference type="InterPro" id="IPR033989">
    <property type="entry name" value="CD209-like_CTLD"/>
</dbReference>
<evidence type="ECO:0000256" key="2">
    <source>
        <dbReference type="ARBA" id="ARBA00023157"/>
    </source>
</evidence>
<proteinExistence type="predicted"/>
<dbReference type="InterPro" id="IPR001304">
    <property type="entry name" value="C-type_lectin-like"/>
</dbReference>
<dbReference type="InterPro" id="IPR018378">
    <property type="entry name" value="C-type_lectin_CS"/>
</dbReference>
<gene>
    <name evidence="5" type="ORF">DNTS_006475</name>
</gene>
<dbReference type="PROSITE" id="PS50041">
    <property type="entry name" value="C_TYPE_LECTIN_2"/>
    <property type="match status" value="1"/>
</dbReference>
<keyword evidence="3" id="KW-1133">Transmembrane helix</keyword>
<accession>A0A553QQJ6</accession>
<feature type="domain" description="C-type lectin" evidence="4">
    <location>
        <begin position="116"/>
        <end position="232"/>
    </location>
</feature>
<dbReference type="InterPro" id="IPR016187">
    <property type="entry name" value="CTDL_fold"/>
</dbReference>
<keyword evidence="6" id="KW-1185">Reference proteome</keyword>
<keyword evidence="3" id="KW-0472">Membrane</keyword>
<feature type="transmembrane region" description="Helical" evidence="3">
    <location>
        <begin position="47"/>
        <end position="68"/>
    </location>
</feature>
<dbReference type="InterPro" id="IPR016186">
    <property type="entry name" value="C-type_lectin-like/link_sf"/>
</dbReference>